<evidence type="ECO:0000313" key="7">
    <source>
        <dbReference type="Proteomes" id="UP000694400"/>
    </source>
</evidence>
<name>A0A8B9SJX2_ANAPL</name>
<evidence type="ECO:0000256" key="2">
    <source>
        <dbReference type="ARBA" id="ARBA00022490"/>
    </source>
</evidence>
<accession>A0A8B9SJX2</accession>
<feature type="compositionally biased region" description="Basic and acidic residues" evidence="4">
    <location>
        <begin position="49"/>
        <end position="58"/>
    </location>
</feature>
<dbReference type="AlphaFoldDB" id="A0A8B9SJX2"/>
<dbReference type="PANTHER" id="PTHR14791">
    <property type="entry name" value="BOMB/KIRA PROTEINS"/>
    <property type="match status" value="1"/>
</dbReference>
<protein>
    <recommendedName>
        <fullName evidence="5">WW domain-containing protein</fullName>
    </recommendedName>
</protein>
<keyword evidence="2" id="KW-0963">Cytoplasm</keyword>
<dbReference type="PROSITE" id="PS50020">
    <property type="entry name" value="WW_DOMAIN_2"/>
    <property type="match status" value="1"/>
</dbReference>
<sequence length="281" mass="32108">MSATAAHSPLLQSEGGSEPLPPGWEIKVDPQTGWPFFVDHNSRTTTWNDPRRRGEAAKDGQSSANGPSRDSPKQLPVREGNVVYPKLRAGYIPIPVIHEGIDGRQQHPCFSTQQPGAQAIQDRGCAHHGAGADTAKGGLLPAPSPLRGDRPRLLRQINNVDRQRQLQQPKLRPHTDLRFLSSKSHLKSHQDHLHHLKSKQKPKQSHHLNPRCLHHISQFRSPTKNQIRKYHPRSLPLWQRKLIKRFLARLRLFPPRKGLLPKKPHHRRQWKQENLKSILVF</sequence>
<dbReference type="Gene3D" id="2.20.70.10">
    <property type="match status" value="1"/>
</dbReference>
<feature type="domain" description="WW" evidence="5">
    <location>
        <begin position="18"/>
        <end position="52"/>
    </location>
</feature>
<feature type="region of interest" description="Disordered" evidence="4">
    <location>
        <begin position="184"/>
        <end position="207"/>
    </location>
</feature>
<comment type="subcellular location">
    <subcellularLocation>
        <location evidence="1">Cytoplasm</location>
    </subcellularLocation>
</comment>
<dbReference type="Ensembl" id="ENSAPLT00020007911.1">
    <property type="protein sequence ID" value="ENSAPLP00020007361.1"/>
    <property type="gene ID" value="ENSAPLG00020005417.1"/>
</dbReference>
<feature type="compositionally biased region" description="Basic residues" evidence="4">
    <location>
        <begin position="194"/>
        <end position="207"/>
    </location>
</feature>
<reference evidence="6" key="2">
    <citation type="submission" date="2025-08" db="UniProtKB">
        <authorList>
            <consortium name="Ensembl"/>
        </authorList>
    </citation>
    <scope>IDENTIFICATION</scope>
</reference>
<dbReference type="CDD" id="cd00201">
    <property type="entry name" value="WW"/>
    <property type="match status" value="1"/>
</dbReference>
<reference evidence="6" key="3">
    <citation type="submission" date="2025-09" db="UniProtKB">
        <authorList>
            <consortium name="Ensembl"/>
        </authorList>
    </citation>
    <scope>IDENTIFICATION</scope>
</reference>
<feature type="region of interest" description="Disordered" evidence="4">
    <location>
        <begin position="1"/>
        <end position="78"/>
    </location>
</feature>
<evidence type="ECO:0000256" key="3">
    <source>
        <dbReference type="ARBA" id="ARBA00022553"/>
    </source>
</evidence>
<proteinExistence type="predicted"/>
<dbReference type="Proteomes" id="UP000694400">
    <property type="component" value="Chromosome 7"/>
</dbReference>
<dbReference type="PROSITE" id="PS01159">
    <property type="entry name" value="WW_DOMAIN_1"/>
    <property type="match status" value="1"/>
</dbReference>
<dbReference type="InterPro" id="IPR051105">
    <property type="entry name" value="WWC/KIBRA_Hippo_Reg"/>
</dbReference>
<feature type="region of interest" description="Disordered" evidence="4">
    <location>
        <begin position="127"/>
        <end position="151"/>
    </location>
</feature>
<dbReference type="Pfam" id="PF00397">
    <property type="entry name" value="WW"/>
    <property type="match status" value="1"/>
</dbReference>
<dbReference type="PANTHER" id="PTHR14791:SF29">
    <property type="entry name" value="PROTEIN KIBRA"/>
    <property type="match status" value="1"/>
</dbReference>
<dbReference type="SMART" id="SM00456">
    <property type="entry name" value="WW"/>
    <property type="match status" value="1"/>
</dbReference>
<reference evidence="6" key="1">
    <citation type="submission" date="2019-08" db="EMBL/GenBank/DDBJ databases">
        <title>Three high-quality genomes provides insights into domestication of ducks.</title>
        <authorList>
            <person name="Hou Z.C."/>
            <person name="Zhu F."/>
            <person name="Yin Z.T."/>
            <person name="Zhang F."/>
        </authorList>
    </citation>
    <scope>NUCLEOTIDE SEQUENCE [LARGE SCALE GENOMIC DNA]</scope>
</reference>
<evidence type="ECO:0000256" key="1">
    <source>
        <dbReference type="ARBA" id="ARBA00004496"/>
    </source>
</evidence>
<organism evidence="6 7">
    <name type="scientific">Anas platyrhynchos</name>
    <name type="common">Mallard</name>
    <name type="synonym">Anas boschas</name>
    <dbReference type="NCBI Taxonomy" id="8839"/>
    <lineage>
        <taxon>Eukaryota</taxon>
        <taxon>Metazoa</taxon>
        <taxon>Chordata</taxon>
        <taxon>Craniata</taxon>
        <taxon>Vertebrata</taxon>
        <taxon>Euteleostomi</taxon>
        <taxon>Archelosauria</taxon>
        <taxon>Archosauria</taxon>
        <taxon>Dinosauria</taxon>
        <taxon>Saurischia</taxon>
        <taxon>Theropoda</taxon>
        <taxon>Coelurosauria</taxon>
        <taxon>Aves</taxon>
        <taxon>Neognathae</taxon>
        <taxon>Galloanserae</taxon>
        <taxon>Anseriformes</taxon>
        <taxon>Anatidae</taxon>
        <taxon>Anatinae</taxon>
        <taxon>Anas</taxon>
    </lineage>
</organism>
<evidence type="ECO:0000259" key="5">
    <source>
        <dbReference type="PROSITE" id="PS50020"/>
    </source>
</evidence>
<keyword evidence="3" id="KW-0597">Phosphoprotein</keyword>
<evidence type="ECO:0000313" key="6">
    <source>
        <dbReference type="Ensembl" id="ENSAPLP00020007361.1"/>
    </source>
</evidence>
<dbReference type="InterPro" id="IPR036020">
    <property type="entry name" value="WW_dom_sf"/>
</dbReference>
<dbReference type="InterPro" id="IPR001202">
    <property type="entry name" value="WW_dom"/>
</dbReference>
<dbReference type="SUPFAM" id="SSF51045">
    <property type="entry name" value="WW domain"/>
    <property type="match status" value="1"/>
</dbReference>
<feature type="compositionally biased region" description="Polar residues" evidence="4">
    <location>
        <begin position="1"/>
        <end position="15"/>
    </location>
</feature>
<evidence type="ECO:0000256" key="4">
    <source>
        <dbReference type="SAM" id="MobiDB-lite"/>
    </source>
</evidence>
<dbReference type="GO" id="GO:0005737">
    <property type="term" value="C:cytoplasm"/>
    <property type="evidence" value="ECO:0007669"/>
    <property type="project" value="UniProtKB-SubCell"/>
</dbReference>